<dbReference type="Proteomes" id="UP000503278">
    <property type="component" value="Chromosome"/>
</dbReference>
<evidence type="ECO:0000259" key="7">
    <source>
        <dbReference type="Pfam" id="PF02687"/>
    </source>
</evidence>
<keyword evidence="4 6" id="KW-1133">Transmembrane helix</keyword>
<dbReference type="Pfam" id="PF02687">
    <property type="entry name" value="FtsX"/>
    <property type="match status" value="2"/>
</dbReference>
<feature type="transmembrane region" description="Helical" evidence="6">
    <location>
        <begin position="721"/>
        <end position="740"/>
    </location>
</feature>
<evidence type="ECO:0000256" key="6">
    <source>
        <dbReference type="SAM" id="Phobius"/>
    </source>
</evidence>
<name>A0A7L5EB58_9SPHI</name>
<keyword evidence="3 6" id="KW-0812">Transmembrane</keyword>
<sequence>MLRNNIKIAWRNLKAKKFFTFLNVIGLAVAISCCTLIYLYISYNLSFDSYHKQSQNIFRLVTELHLEKEEYEKGSSYAEYKALKTETSQVMQAAFAVDGQSFIINVSGNSNKRFKEEKNTTFITSDWFKLFSYKWLAGSAKQLDKPSMVVLRQKIALKYFGSTHVVGKVLSINNQLITIAGVVADEPYNTDLKSDLYLSLSSLRSLIPLYDKNFYTDWGYINSTNAGFIQLHDANQKDAVEEQIIELAKKHAWGDGLKYFTFKLLPLKDIHFDVRYGGTVQQILLLNLLIIGLLIITIAIINYINLVVAQQTQRGTEIATRKVLGGSARHIFTQFMVEALLSCVIALIVAGLMVLWMLPAVNHWLFTDEPVHILSYTNLCLFIGLLLLAITIGTGIYPALVLSRVSIAQALKNNVFNLPVSLGRKILVGFQNTITQILIICTIIIIAQVHFLKSTDIGFDRQLIVTMPLGQLSASQKEQWRERLHQMPAVQSFSFCNNAPASNSQRGATVQFDNRSKWESWPARFAIGDSAYCHTFGLHLIAGRNMRNSQPTPEFLINETMASKLAGKNKFDVVGKKLTAGDVKGVIVGVVKDFNVKSLIEPIEPSIILETDFLQTNLAVKLSGNQLSTTLTTLQKEYERILPDQVFSYQFIDEQIAKLYKKENIQQKLIWASAIVAIGISSVGLLGLISLIVLQRTKEIGIRKILGASVAQISLLLSQDFLGMVLLAFLIACPISWWLMNKWLQNFAYHIHLSWWFFVLAGSIASLIVATIIGFQSIKAAITNPVKSLRSE</sequence>
<evidence type="ECO:0000256" key="2">
    <source>
        <dbReference type="ARBA" id="ARBA00022475"/>
    </source>
</evidence>
<dbReference type="PANTHER" id="PTHR30572:SF18">
    <property type="entry name" value="ABC-TYPE MACROLIDE FAMILY EXPORT SYSTEM PERMEASE COMPONENT 2"/>
    <property type="match status" value="1"/>
</dbReference>
<dbReference type="PANTHER" id="PTHR30572">
    <property type="entry name" value="MEMBRANE COMPONENT OF TRANSPORTER-RELATED"/>
    <property type="match status" value="1"/>
</dbReference>
<dbReference type="RefSeq" id="WP_169610925.1">
    <property type="nucleotide sequence ID" value="NZ_CP051682.1"/>
</dbReference>
<feature type="transmembrane region" description="Helical" evidence="6">
    <location>
        <begin position="669"/>
        <end position="694"/>
    </location>
</feature>
<feature type="transmembrane region" description="Helical" evidence="6">
    <location>
        <begin position="21"/>
        <end position="41"/>
    </location>
</feature>
<keyword evidence="2" id="KW-1003">Cell membrane</keyword>
<dbReference type="Pfam" id="PF12704">
    <property type="entry name" value="MacB_PCD"/>
    <property type="match status" value="1"/>
</dbReference>
<feature type="transmembrane region" description="Helical" evidence="6">
    <location>
        <begin position="426"/>
        <end position="447"/>
    </location>
</feature>
<proteinExistence type="predicted"/>
<evidence type="ECO:0000259" key="8">
    <source>
        <dbReference type="Pfam" id="PF12704"/>
    </source>
</evidence>
<keyword evidence="10" id="KW-1185">Reference proteome</keyword>
<feature type="domain" description="ABC3 transporter permease C-terminal" evidence="7">
    <location>
        <begin position="673"/>
        <end position="782"/>
    </location>
</feature>
<dbReference type="InterPro" id="IPR025857">
    <property type="entry name" value="MacB_PCD"/>
</dbReference>
<dbReference type="GO" id="GO:0005886">
    <property type="term" value="C:plasma membrane"/>
    <property type="evidence" value="ECO:0007669"/>
    <property type="project" value="UniProtKB-SubCell"/>
</dbReference>
<dbReference type="InterPro" id="IPR003838">
    <property type="entry name" value="ABC3_permease_C"/>
</dbReference>
<evidence type="ECO:0000256" key="5">
    <source>
        <dbReference type="ARBA" id="ARBA00023136"/>
    </source>
</evidence>
<protein>
    <submittedName>
        <fullName evidence="9">FtsX-like permease family protein</fullName>
    </submittedName>
</protein>
<feature type="transmembrane region" description="Helical" evidence="6">
    <location>
        <begin position="381"/>
        <end position="405"/>
    </location>
</feature>
<feature type="transmembrane region" description="Helical" evidence="6">
    <location>
        <begin position="339"/>
        <end position="361"/>
    </location>
</feature>
<dbReference type="AlphaFoldDB" id="A0A7L5EB58"/>
<dbReference type="EMBL" id="CP051682">
    <property type="protein sequence ID" value="QJD98183.1"/>
    <property type="molecule type" value="Genomic_DNA"/>
</dbReference>
<organism evidence="9 10">
    <name type="scientific">Mucilaginibacter robiniae</name>
    <dbReference type="NCBI Taxonomy" id="2728022"/>
    <lineage>
        <taxon>Bacteria</taxon>
        <taxon>Pseudomonadati</taxon>
        <taxon>Bacteroidota</taxon>
        <taxon>Sphingobacteriia</taxon>
        <taxon>Sphingobacteriales</taxon>
        <taxon>Sphingobacteriaceae</taxon>
        <taxon>Mucilaginibacter</taxon>
    </lineage>
</organism>
<evidence type="ECO:0000256" key="4">
    <source>
        <dbReference type="ARBA" id="ARBA00022989"/>
    </source>
</evidence>
<evidence type="ECO:0000256" key="3">
    <source>
        <dbReference type="ARBA" id="ARBA00022692"/>
    </source>
</evidence>
<feature type="domain" description="ABC3 transporter permease C-terminal" evidence="7">
    <location>
        <begin position="290"/>
        <end position="406"/>
    </location>
</feature>
<gene>
    <name evidence="9" type="ORF">HH214_21040</name>
</gene>
<accession>A0A7L5EB58</accession>
<dbReference type="KEGG" id="mrob:HH214_21040"/>
<feature type="transmembrane region" description="Helical" evidence="6">
    <location>
        <begin position="283"/>
        <end position="304"/>
    </location>
</feature>
<feature type="transmembrane region" description="Helical" evidence="6">
    <location>
        <begin position="755"/>
        <end position="775"/>
    </location>
</feature>
<dbReference type="InterPro" id="IPR050250">
    <property type="entry name" value="Macrolide_Exporter_MacB"/>
</dbReference>
<reference evidence="9 10" key="1">
    <citation type="submission" date="2020-04" db="EMBL/GenBank/DDBJ databases">
        <title>Genome sequencing of novel species.</title>
        <authorList>
            <person name="Heo J."/>
            <person name="Kim S.-J."/>
            <person name="Kim J.-S."/>
            <person name="Hong S.-B."/>
            <person name="Kwon S.-W."/>
        </authorList>
    </citation>
    <scope>NUCLEOTIDE SEQUENCE [LARGE SCALE GENOMIC DNA]</scope>
    <source>
        <strain evidence="9 10">F39-2</strain>
    </source>
</reference>
<dbReference type="GO" id="GO:0022857">
    <property type="term" value="F:transmembrane transporter activity"/>
    <property type="evidence" value="ECO:0007669"/>
    <property type="project" value="TreeGrafter"/>
</dbReference>
<evidence type="ECO:0000256" key="1">
    <source>
        <dbReference type="ARBA" id="ARBA00004651"/>
    </source>
</evidence>
<evidence type="ECO:0000313" key="9">
    <source>
        <dbReference type="EMBL" id="QJD98183.1"/>
    </source>
</evidence>
<dbReference type="PROSITE" id="PS51257">
    <property type="entry name" value="PROKAR_LIPOPROTEIN"/>
    <property type="match status" value="1"/>
</dbReference>
<keyword evidence="5 6" id="KW-0472">Membrane</keyword>
<evidence type="ECO:0000313" key="10">
    <source>
        <dbReference type="Proteomes" id="UP000503278"/>
    </source>
</evidence>
<comment type="subcellular location">
    <subcellularLocation>
        <location evidence="1">Cell membrane</location>
        <topology evidence="1">Multi-pass membrane protein</topology>
    </subcellularLocation>
</comment>
<feature type="domain" description="MacB-like periplasmic core" evidence="8">
    <location>
        <begin position="20"/>
        <end position="246"/>
    </location>
</feature>